<geneLocation type="plasmid" evidence="1 2">
    <name>pREB3</name>
</geneLocation>
<reference evidence="1 2" key="1">
    <citation type="journal article" date="2008" name="Proc. Natl. Acad. Sci. U.S.A.">
        <title>Niche adaptation and genome expansion in the chlorophyll d-producing cyanobacterium Acaryochloris marina.</title>
        <authorList>
            <person name="Swingley W.D."/>
            <person name="Chen M."/>
            <person name="Cheung P.C."/>
            <person name="Conrad A.L."/>
            <person name="Dejesa L.C."/>
            <person name="Hao J."/>
            <person name="Honchak B.M."/>
            <person name="Karbach L.E."/>
            <person name="Kurdoglu A."/>
            <person name="Lahiri S."/>
            <person name="Mastrian S.D."/>
            <person name="Miyashita H."/>
            <person name="Page L."/>
            <person name="Ramakrishna P."/>
            <person name="Satoh S."/>
            <person name="Sattley W.M."/>
            <person name="Shimada Y."/>
            <person name="Taylor H.L."/>
            <person name="Tomo T."/>
            <person name="Tsuchiya T."/>
            <person name="Wang Z.T."/>
            <person name="Raymond J."/>
            <person name="Mimuro M."/>
            <person name="Blankenship R.E."/>
            <person name="Touchman J.W."/>
        </authorList>
    </citation>
    <scope>NUCLEOTIDE SEQUENCE [LARGE SCALE GENOMIC DNA]</scope>
    <source>
        <strain evidence="2">MBIC 11017</strain>
        <plasmid evidence="2">Plasmid pREB3</plasmid>
    </source>
</reference>
<dbReference type="AlphaFoldDB" id="A8ZMD7"/>
<keyword evidence="2" id="KW-1185">Reference proteome</keyword>
<sequence>MQVAIAKIGDATLLVTPDGKPVPHKDTEQPTFHIQPQLFNPYCDIGLSDISLVGATIAPHDSTKPVSVLPKDVTIRQPYPNENYYVAGMAERKMGWDIPLDLDAAPKWLDLTWEVRTPSDIEHSILTIYHRFTLEFILTQQGQVFSMDQANTFYDPNARTISHISLNHIDDSFTKGDKSFKSYRMDSPHGLAFYQTLILNSCAWSDLICTAQEDVTLLRDIEPAQSFQTHIDLHRQNACIEIPADVLHQAICDTQVEVDFEIGEYDRSPGLQRLCRWWNENAPVVGTRRAAFIALWCRVEDDDWYWSGWDECPEWGVENIQRYGLQDRCARWNDFVILEFFPRQVSRLEVAQGASTEILGVDGKGYTDTGLAREDVDEAYHAHYSLQAFPKRFPFAWKTLQAAVHTPA</sequence>
<name>A8ZMD7_ACAM1</name>
<keyword evidence="1" id="KW-0614">Plasmid</keyword>
<dbReference type="Proteomes" id="UP000000268">
    <property type="component" value="Plasmid pREB3"/>
</dbReference>
<dbReference type="OrthoDB" id="568823at2"/>
<dbReference type="HOGENOM" id="CLU_629853_0_0_3"/>
<dbReference type="KEGG" id="amr:AM1_C0038"/>
<accession>A8ZMD7</accession>
<evidence type="ECO:0000313" key="2">
    <source>
        <dbReference type="Proteomes" id="UP000000268"/>
    </source>
</evidence>
<organism evidence="1 2">
    <name type="scientific">Acaryochloris marina (strain MBIC 11017)</name>
    <dbReference type="NCBI Taxonomy" id="329726"/>
    <lineage>
        <taxon>Bacteria</taxon>
        <taxon>Bacillati</taxon>
        <taxon>Cyanobacteriota</taxon>
        <taxon>Cyanophyceae</taxon>
        <taxon>Acaryochloridales</taxon>
        <taxon>Acaryochloridaceae</taxon>
        <taxon>Acaryochloris</taxon>
    </lineage>
</organism>
<protein>
    <submittedName>
        <fullName evidence="1">Uncharacterized protein</fullName>
    </submittedName>
</protein>
<dbReference type="RefSeq" id="WP_012167315.1">
    <property type="nucleotide sequence ID" value="NC_009928.1"/>
</dbReference>
<gene>
    <name evidence="1" type="ordered locus">AM1_C0038</name>
</gene>
<proteinExistence type="predicted"/>
<evidence type="ECO:0000313" key="1">
    <source>
        <dbReference type="EMBL" id="ABW32348.1"/>
    </source>
</evidence>
<dbReference type="EMBL" id="CP000840">
    <property type="protein sequence ID" value="ABW32348.1"/>
    <property type="molecule type" value="Genomic_DNA"/>
</dbReference>